<dbReference type="Proteomes" id="UP000262969">
    <property type="component" value="Unassembled WGS sequence"/>
</dbReference>
<proteinExistence type="predicted"/>
<evidence type="ECO:0000256" key="1">
    <source>
        <dbReference type="SAM" id="Phobius"/>
    </source>
</evidence>
<name>A0A3D2X572_9FIRM</name>
<keyword evidence="1" id="KW-1133">Transmembrane helix</keyword>
<feature type="transmembrane region" description="Helical" evidence="1">
    <location>
        <begin position="85"/>
        <end position="101"/>
    </location>
</feature>
<keyword evidence="1" id="KW-0472">Membrane</keyword>
<evidence type="ECO:0000313" key="3">
    <source>
        <dbReference type="Proteomes" id="UP000262969"/>
    </source>
</evidence>
<comment type="caution">
    <text evidence="2">The sequence shown here is derived from an EMBL/GenBank/DDBJ whole genome shotgun (WGS) entry which is preliminary data.</text>
</comment>
<dbReference type="AlphaFoldDB" id="A0A3D2X572"/>
<dbReference type="InterPro" id="IPR008407">
    <property type="entry name" value="Brnchd-chn_aa_trnsp_AzlD"/>
</dbReference>
<feature type="transmembrane region" description="Helical" evidence="1">
    <location>
        <begin position="6"/>
        <end position="28"/>
    </location>
</feature>
<evidence type="ECO:0000313" key="2">
    <source>
        <dbReference type="EMBL" id="HCL02290.1"/>
    </source>
</evidence>
<reference evidence="2 3" key="1">
    <citation type="journal article" date="2018" name="Nat. Biotechnol.">
        <title>A standardized bacterial taxonomy based on genome phylogeny substantially revises the tree of life.</title>
        <authorList>
            <person name="Parks D.H."/>
            <person name="Chuvochina M."/>
            <person name="Waite D.W."/>
            <person name="Rinke C."/>
            <person name="Skarshewski A."/>
            <person name="Chaumeil P.A."/>
            <person name="Hugenholtz P."/>
        </authorList>
    </citation>
    <scope>NUCLEOTIDE SEQUENCE [LARGE SCALE GENOMIC DNA]</scope>
    <source>
        <strain evidence="2">UBA11728</strain>
    </source>
</reference>
<gene>
    <name evidence="2" type="ORF">DHW61_07730</name>
</gene>
<accession>A0A3D2X572</accession>
<feature type="transmembrane region" description="Helical" evidence="1">
    <location>
        <begin position="64"/>
        <end position="80"/>
    </location>
</feature>
<protein>
    <submittedName>
        <fullName evidence="2">Branched-chain amino acid transporter</fullName>
    </submittedName>
</protein>
<sequence length="102" mass="11167">MTIERALLAVIIMALVTYIPRALPITLFRREIKSVRIKSFLNYVPYAVLGALTFPDVFESTGNVITALCGAIVAFLLAYFNRSLVIVAVGAILTVFVTGLLF</sequence>
<dbReference type="Pfam" id="PF05437">
    <property type="entry name" value="AzlD"/>
    <property type="match status" value="1"/>
</dbReference>
<dbReference type="EMBL" id="DPVV01000256">
    <property type="protein sequence ID" value="HCL02290.1"/>
    <property type="molecule type" value="Genomic_DNA"/>
</dbReference>
<keyword evidence="1" id="KW-0812">Transmembrane</keyword>
<organism evidence="2 3">
    <name type="scientific">Lachnoclostridium phytofermentans</name>
    <dbReference type="NCBI Taxonomy" id="66219"/>
    <lineage>
        <taxon>Bacteria</taxon>
        <taxon>Bacillati</taxon>
        <taxon>Bacillota</taxon>
        <taxon>Clostridia</taxon>
        <taxon>Lachnospirales</taxon>
        <taxon>Lachnospiraceae</taxon>
    </lineage>
</organism>